<dbReference type="AlphaFoldDB" id="A0A1H2URF5"/>
<dbReference type="Pfam" id="PF03992">
    <property type="entry name" value="ABM"/>
    <property type="match status" value="1"/>
</dbReference>
<name>A0A1H2URF5_9BACI</name>
<sequence>MTVTIKAFLQAEPGKEEALKTELKKALAPSRAEAGCLEYVLYESEAQDGVFIFSEQWKDEEAVQQHIQTEHYQAYRENTENLVVSREVYKLKPVE</sequence>
<keyword evidence="2" id="KW-0560">Oxidoreductase</keyword>
<dbReference type="Gene3D" id="3.30.70.100">
    <property type="match status" value="1"/>
</dbReference>
<dbReference type="Proteomes" id="UP000199488">
    <property type="component" value="Unassembled WGS sequence"/>
</dbReference>
<evidence type="ECO:0000313" key="3">
    <source>
        <dbReference type="Proteomes" id="UP000199488"/>
    </source>
</evidence>
<dbReference type="InterPro" id="IPR007138">
    <property type="entry name" value="ABM_dom"/>
</dbReference>
<evidence type="ECO:0000313" key="2">
    <source>
        <dbReference type="EMBL" id="SDW58681.1"/>
    </source>
</evidence>
<dbReference type="PROSITE" id="PS51725">
    <property type="entry name" value="ABM"/>
    <property type="match status" value="1"/>
</dbReference>
<proteinExistence type="predicted"/>
<dbReference type="InterPro" id="IPR011008">
    <property type="entry name" value="Dimeric_a/b-barrel"/>
</dbReference>
<dbReference type="STRING" id="1122204.SAMN05421781_1852"/>
<accession>A0A1H2URF5</accession>
<dbReference type="EMBL" id="FNNC01000003">
    <property type="protein sequence ID" value="SDW58681.1"/>
    <property type="molecule type" value="Genomic_DNA"/>
</dbReference>
<keyword evidence="2" id="KW-0503">Monooxygenase</keyword>
<dbReference type="PANTHER" id="PTHR33336:SF3">
    <property type="entry name" value="ABM DOMAIN-CONTAINING PROTEIN"/>
    <property type="match status" value="1"/>
</dbReference>
<protein>
    <submittedName>
        <fullName evidence="2">Quinol monooxygenase YgiN</fullName>
    </submittedName>
</protein>
<organism evidence="2 3">
    <name type="scientific">Marinococcus luteus</name>
    <dbReference type="NCBI Taxonomy" id="1122204"/>
    <lineage>
        <taxon>Bacteria</taxon>
        <taxon>Bacillati</taxon>
        <taxon>Bacillota</taxon>
        <taxon>Bacilli</taxon>
        <taxon>Bacillales</taxon>
        <taxon>Bacillaceae</taxon>
        <taxon>Marinococcus</taxon>
    </lineage>
</organism>
<evidence type="ECO:0000259" key="1">
    <source>
        <dbReference type="PROSITE" id="PS51725"/>
    </source>
</evidence>
<dbReference type="SUPFAM" id="SSF54909">
    <property type="entry name" value="Dimeric alpha+beta barrel"/>
    <property type="match status" value="1"/>
</dbReference>
<dbReference type="InterPro" id="IPR050744">
    <property type="entry name" value="AI-2_Isomerase_LsrG"/>
</dbReference>
<reference evidence="2 3" key="1">
    <citation type="submission" date="2016-10" db="EMBL/GenBank/DDBJ databases">
        <authorList>
            <person name="de Groot N.N."/>
        </authorList>
    </citation>
    <scope>NUCLEOTIDE SEQUENCE [LARGE SCALE GENOMIC DNA]</scope>
    <source>
        <strain evidence="2 3">DSM 23126</strain>
    </source>
</reference>
<keyword evidence="3" id="KW-1185">Reference proteome</keyword>
<dbReference type="OrthoDB" id="9806189at2"/>
<gene>
    <name evidence="2" type="ORF">SAMN05421781_1852</name>
</gene>
<dbReference type="PANTHER" id="PTHR33336">
    <property type="entry name" value="QUINOL MONOOXYGENASE YGIN-RELATED"/>
    <property type="match status" value="1"/>
</dbReference>
<dbReference type="GO" id="GO:0004497">
    <property type="term" value="F:monooxygenase activity"/>
    <property type="evidence" value="ECO:0007669"/>
    <property type="project" value="UniProtKB-KW"/>
</dbReference>
<dbReference type="RefSeq" id="WP_091614095.1">
    <property type="nucleotide sequence ID" value="NZ_FNNC01000003.1"/>
</dbReference>
<dbReference type="GO" id="GO:0005829">
    <property type="term" value="C:cytosol"/>
    <property type="evidence" value="ECO:0007669"/>
    <property type="project" value="TreeGrafter"/>
</dbReference>
<feature type="domain" description="ABM" evidence="1">
    <location>
        <begin position="3"/>
        <end position="95"/>
    </location>
</feature>